<dbReference type="OMA" id="FINCVDS"/>
<proteinExistence type="predicted"/>
<protein>
    <submittedName>
        <fullName evidence="2 3">Coiled-coil-helix-coiled-coil-helix domain-containing protein, putative</fullName>
    </submittedName>
</protein>
<dbReference type="EMBL" id="DS235758">
    <property type="protein sequence ID" value="EEB16509.1"/>
    <property type="molecule type" value="Genomic_DNA"/>
</dbReference>
<dbReference type="EMBL" id="AAZO01005191">
    <property type="status" value="NOT_ANNOTATED_CDS"/>
    <property type="molecule type" value="Genomic_DNA"/>
</dbReference>
<dbReference type="RefSeq" id="XP_002429247.1">
    <property type="nucleotide sequence ID" value="XM_002429202.1"/>
</dbReference>
<dbReference type="eggNOG" id="KOG4083">
    <property type="taxonomic scope" value="Eukaryota"/>
</dbReference>
<dbReference type="HOGENOM" id="CLU_121103_0_0_1"/>
<dbReference type="InterPro" id="IPR052632">
    <property type="entry name" value="MICOS_subunit_Mic19"/>
</dbReference>
<dbReference type="GO" id="GO:0007007">
    <property type="term" value="P:inner mitochondrial membrane organization"/>
    <property type="evidence" value="ECO:0007669"/>
    <property type="project" value="TreeGrafter"/>
</dbReference>
<dbReference type="CTD" id="8229933"/>
<dbReference type="EnsemblMetazoa" id="PHUM424760-RA">
    <property type="protein sequence ID" value="PHUM424760-PA"/>
    <property type="gene ID" value="PHUM424760"/>
</dbReference>
<dbReference type="PANTHER" id="PTHR21588">
    <property type="entry name" value="COILED-COIL-HELIX-COILED-COIL-HELIX DOMAIN CONTAINING 6"/>
    <property type="match status" value="1"/>
</dbReference>
<dbReference type="Proteomes" id="UP000009046">
    <property type="component" value="Unassembled WGS sequence"/>
</dbReference>
<dbReference type="VEuPathDB" id="VectorBase:PHUM424760"/>
<name>E0VT03_PEDHC</name>
<reference evidence="3" key="3">
    <citation type="submission" date="2020-05" db="UniProtKB">
        <authorList>
            <consortium name="EnsemblMetazoa"/>
        </authorList>
    </citation>
    <scope>IDENTIFICATION</scope>
    <source>
        <strain evidence="3">USDA</strain>
    </source>
</reference>
<reference evidence="2" key="1">
    <citation type="submission" date="2007-04" db="EMBL/GenBank/DDBJ databases">
        <title>Annotation of Pediculus humanus corporis strain USDA.</title>
        <authorList>
            <person name="Kirkness E."/>
            <person name="Hannick L."/>
            <person name="Hass B."/>
            <person name="Bruggner R."/>
            <person name="Lawson D."/>
            <person name="Bidwell S."/>
            <person name="Joardar V."/>
            <person name="Caler E."/>
            <person name="Walenz B."/>
            <person name="Inman J."/>
            <person name="Schobel S."/>
            <person name="Galinsky K."/>
            <person name="Amedeo P."/>
            <person name="Strausberg R."/>
        </authorList>
    </citation>
    <scope>NUCLEOTIDE SEQUENCE</scope>
    <source>
        <strain evidence="2">USDA</strain>
    </source>
</reference>
<dbReference type="STRING" id="121224.E0VT03"/>
<sequence length="200" mass="23094">MGTAQSTPTRKITIPNEESQFIKISESVAERLRKCTETSPQDMMKNQPKDECEPAENHFKNVKNSEPNPEFSGDALINYYYGPSITSIRILQEKEKELKESEEYWTKRIANMEKHHARLNQIMKNEYNKAIVEISCQSPRPAPDSPFPCFEQKNKLLECYKKNPKEILLCAGEVNEFADCVHAKRIYIEKKGTECNSVVM</sequence>
<evidence type="ECO:0000313" key="3">
    <source>
        <dbReference type="EnsemblMetazoa" id="PHUM424760-PA"/>
    </source>
</evidence>
<evidence type="ECO:0000313" key="2">
    <source>
        <dbReference type="EMBL" id="EEB16509.1"/>
    </source>
</evidence>
<dbReference type="GO" id="GO:0061617">
    <property type="term" value="C:MICOS complex"/>
    <property type="evidence" value="ECO:0007669"/>
    <property type="project" value="TreeGrafter"/>
</dbReference>
<dbReference type="OrthoDB" id="70030at2759"/>
<feature type="region of interest" description="Disordered" evidence="1">
    <location>
        <begin position="36"/>
        <end position="67"/>
    </location>
</feature>
<dbReference type="KEGG" id="phu:Phum_PHUM424760"/>
<feature type="compositionally biased region" description="Basic and acidic residues" evidence="1">
    <location>
        <begin position="47"/>
        <end position="59"/>
    </location>
</feature>
<dbReference type="AlphaFoldDB" id="E0VT03"/>
<organism>
    <name type="scientific">Pediculus humanus subsp. corporis</name>
    <name type="common">Body louse</name>
    <dbReference type="NCBI Taxonomy" id="121224"/>
    <lineage>
        <taxon>Eukaryota</taxon>
        <taxon>Metazoa</taxon>
        <taxon>Ecdysozoa</taxon>
        <taxon>Arthropoda</taxon>
        <taxon>Hexapoda</taxon>
        <taxon>Insecta</taxon>
        <taxon>Pterygota</taxon>
        <taxon>Neoptera</taxon>
        <taxon>Paraneoptera</taxon>
        <taxon>Psocodea</taxon>
        <taxon>Troctomorpha</taxon>
        <taxon>Phthiraptera</taxon>
        <taxon>Anoplura</taxon>
        <taxon>Pediculidae</taxon>
        <taxon>Pediculus</taxon>
    </lineage>
</organism>
<evidence type="ECO:0000256" key="1">
    <source>
        <dbReference type="SAM" id="MobiDB-lite"/>
    </source>
</evidence>
<dbReference type="InParanoid" id="E0VT03"/>
<evidence type="ECO:0000313" key="4">
    <source>
        <dbReference type="Proteomes" id="UP000009046"/>
    </source>
</evidence>
<keyword evidence="4" id="KW-1185">Reference proteome</keyword>
<dbReference type="PANTHER" id="PTHR21588:SF18">
    <property type="entry name" value="MICOS COMPLEX SUBUNIT MIC19"/>
    <property type="match status" value="1"/>
</dbReference>
<accession>E0VT03</accession>
<reference evidence="2" key="2">
    <citation type="submission" date="2007-04" db="EMBL/GenBank/DDBJ databases">
        <title>The genome of the human body louse.</title>
        <authorList>
            <consortium name="The Human Body Louse Genome Consortium"/>
            <person name="Kirkness E."/>
            <person name="Walenz B."/>
            <person name="Hass B."/>
            <person name="Bruggner R."/>
            <person name="Strausberg R."/>
        </authorList>
    </citation>
    <scope>NUCLEOTIDE SEQUENCE</scope>
    <source>
        <strain evidence="2">USDA</strain>
    </source>
</reference>
<gene>
    <name evidence="3" type="primary">8229933</name>
    <name evidence="2" type="ORF">Phum_PHUM424760</name>
</gene>
<dbReference type="GeneID" id="8229933"/>